<proteinExistence type="predicted"/>
<protein>
    <submittedName>
        <fullName evidence="1">Uncharacterized protein</fullName>
    </submittedName>
</protein>
<name>A0ABW9XSN1_9BACL</name>
<evidence type="ECO:0000313" key="2">
    <source>
        <dbReference type="Proteomes" id="UP000665561"/>
    </source>
</evidence>
<dbReference type="EMBL" id="JAAAMV010000013">
    <property type="protein sequence ID" value="NBD25630.1"/>
    <property type="molecule type" value="Genomic_DNA"/>
</dbReference>
<evidence type="ECO:0000313" key="1">
    <source>
        <dbReference type="EMBL" id="NBD25630.1"/>
    </source>
</evidence>
<comment type="caution">
    <text evidence="1">The sequence shown here is derived from an EMBL/GenBank/DDBJ whole genome shotgun (WGS) entry which is preliminary data.</text>
</comment>
<reference evidence="1 2" key="1">
    <citation type="submission" date="2020-01" db="EMBL/GenBank/DDBJ databases">
        <title>Paenibacillus soybeanensis sp. nov. isolated from the nodules of soybean (Glycine max(L.) Merr).</title>
        <authorList>
            <person name="Wang H."/>
        </authorList>
    </citation>
    <scope>NUCLEOTIDE SEQUENCE [LARGE SCALE GENOMIC DNA]</scope>
    <source>
        <strain evidence="1 2">T1</strain>
    </source>
</reference>
<dbReference type="RefSeq" id="WP_161744441.1">
    <property type="nucleotide sequence ID" value="NZ_JAAAMV010000013.1"/>
</dbReference>
<accession>A0ABW9XSN1</accession>
<gene>
    <name evidence="1" type="ORF">GT019_17295</name>
</gene>
<dbReference type="Proteomes" id="UP000665561">
    <property type="component" value="Unassembled WGS sequence"/>
</dbReference>
<keyword evidence="2" id="KW-1185">Reference proteome</keyword>
<organism evidence="1 2">
    <name type="scientific">Paenibacillus glycinis</name>
    <dbReference type="NCBI Taxonomy" id="2697035"/>
    <lineage>
        <taxon>Bacteria</taxon>
        <taxon>Bacillati</taxon>
        <taxon>Bacillota</taxon>
        <taxon>Bacilli</taxon>
        <taxon>Bacillales</taxon>
        <taxon>Paenibacillaceae</taxon>
        <taxon>Paenibacillus</taxon>
    </lineage>
</organism>
<sequence>MSDAGIHSQRGYKIQTIITLLEAFQQNQWGGWTSFTLEPIYADDKIDIPTVF</sequence>